<dbReference type="Gene3D" id="3.60.21.10">
    <property type="match status" value="1"/>
</dbReference>
<accession>A0A2R4XLR3</accession>
<feature type="domain" description="Calcineurin-like phosphoesterase" evidence="1">
    <location>
        <begin position="18"/>
        <end position="180"/>
    </location>
</feature>
<keyword evidence="3" id="KW-1185">Reference proteome</keyword>
<organism evidence="2 3">
    <name type="scientific">Orrella marina</name>
    <dbReference type="NCBI Taxonomy" id="2163011"/>
    <lineage>
        <taxon>Bacteria</taxon>
        <taxon>Pseudomonadati</taxon>
        <taxon>Pseudomonadota</taxon>
        <taxon>Betaproteobacteria</taxon>
        <taxon>Burkholderiales</taxon>
        <taxon>Alcaligenaceae</taxon>
        <taxon>Orrella</taxon>
    </lineage>
</organism>
<dbReference type="EMBL" id="CP028901">
    <property type="protein sequence ID" value="AWB34733.1"/>
    <property type="molecule type" value="Genomic_DNA"/>
</dbReference>
<dbReference type="InterPro" id="IPR004843">
    <property type="entry name" value="Calcineurin-like_PHP"/>
</dbReference>
<dbReference type="PANTHER" id="PTHR42850:SF11">
    <property type="entry name" value="BIS(5'-NUCLEOSYL)-TETRAPHOSPHATASE [SYMMETRICAL]"/>
    <property type="match status" value="1"/>
</dbReference>
<dbReference type="AlphaFoldDB" id="A0A2R4XLR3"/>
<sequence length="284" mass="32004">MQPLHKRLPSNTNGRDFIVGDMHGCYDLFEVELEKVSFDPACDRVISVGDLIDRGPNSLACLRLLKQPWFHAVLGNHEIMLLNYAYPALRSCPLLQNDDLFLKNGGNWVERLDDIGQTELHYQLLPLVAALPFVISVGEGSDRYHVVHSELLTGDPELNTRFFAQQSIHEKPVPDRILTDAELDSCPEDVLGTMHDAMVWGRRVFKAAKPGQAQAVDSPAGRLLVSRKPWHPGLSLVYAGHTPAYQLRLHSSHFFLDRGAFKREPHSCLQLVCHQQIHPWLTGL</sequence>
<dbReference type="InterPro" id="IPR029052">
    <property type="entry name" value="Metallo-depent_PP-like"/>
</dbReference>
<dbReference type="GO" id="GO:0005737">
    <property type="term" value="C:cytoplasm"/>
    <property type="evidence" value="ECO:0007669"/>
    <property type="project" value="TreeGrafter"/>
</dbReference>
<gene>
    <name evidence="2" type="ORF">DBV39_14505</name>
</gene>
<dbReference type="PANTHER" id="PTHR42850">
    <property type="entry name" value="METALLOPHOSPHOESTERASE"/>
    <property type="match status" value="1"/>
</dbReference>
<evidence type="ECO:0000259" key="1">
    <source>
        <dbReference type="Pfam" id="PF00149"/>
    </source>
</evidence>
<name>A0A2R4XLR3_9BURK</name>
<dbReference type="GO" id="GO:0110154">
    <property type="term" value="P:RNA decapping"/>
    <property type="evidence" value="ECO:0007669"/>
    <property type="project" value="TreeGrafter"/>
</dbReference>
<dbReference type="OrthoDB" id="5296354at2"/>
<dbReference type="Pfam" id="PF00149">
    <property type="entry name" value="Metallophos"/>
    <property type="match status" value="1"/>
</dbReference>
<dbReference type="InterPro" id="IPR050126">
    <property type="entry name" value="Ap4A_hydrolase"/>
</dbReference>
<dbReference type="GO" id="GO:0008803">
    <property type="term" value="F:bis(5'-nucleosyl)-tetraphosphatase (symmetrical) activity"/>
    <property type="evidence" value="ECO:0007669"/>
    <property type="project" value="TreeGrafter"/>
</dbReference>
<dbReference type="RefSeq" id="WP_108622143.1">
    <property type="nucleotide sequence ID" value="NZ_CP028901.1"/>
</dbReference>
<evidence type="ECO:0000313" key="2">
    <source>
        <dbReference type="EMBL" id="AWB34733.1"/>
    </source>
</evidence>
<reference evidence="2 3" key="1">
    <citation type="submission" date="2018-04" db="EMBL/GenBank/DDBJ databases">
        <title>Bordetella sp. HZ20 isolated from seawater.</title>
        <authorList>
            <person name="Sun C."/>
        </authorList>
    </citation>
    <scope>NUCLEOTIDE SEQUENCE [LARGE SCALE GENOMIC DNA]</scope>
    <source>
        <strain evidence="2 3">HZ20</strain>
    </source>
</reference>
<proteinExistence type="predicted"/>
<dbReference type="KEGG" id="boz:DBV39_14505"/>
<dbReference type="Proteomes" id="UP000244571">
    <property type="component" value="Chromosome"/>
</dbReference>
<dbReference type="SUPFAM" id="SSF56300">
    <property type="entry name" value="Metallo-dependent phosphatases"/>
    <property type="match status" value="1"/>
</dbReference>
<dbReference type="GO" id="GO:0016791">
    <property type="term" value="F:phosphatase activity"/>
    <property type="evidence" value="ECO:0007669"/>
    <property type="project" value="TreeGrafter"/>
</dbReference>
<evidence type="ECO:0000313" key="3">
    <source>
        <dbReference type="Proteomes" id="UP000244571"/>
    </source>
</evidence>
<protein>
    <recommendedName>
        <fullName evidence="1">Calcineurin-like phosphoesterase domain-containing protein</fullName>
    </recommendedName>
</protein>